<accession>A0A2W6NJN8</accession>
<dbReference type="PANTHER" id="PTHR10192:SF5">
    <property type="entry name" value="GEPHYRIN"/>
    <property type="match status" value="1"/>
</dbReference>
<dbReference type="GO" id="GO:0006777">
    <property type="term" value="P:Mo-molybdopterin cofactor biosynthetic process"/>
    <property type="evidence" value="ECO:0007669"/>
    <property type="project" value="UniProtKB-UniRule"/>
</dbReference>
<dbReference type="Gene3D" id="2.40.340.10">
    <property type="entry name" value="MoeA, C-terminal, domain IV"/>
    <property type="match status" value="1"/>
</dbReference>
<dbReference type="InterPro" id="IPR036135">
    <property type="entry name" value="MoeA_linker/N_sf"/>
</dbReference>
<evidence type="ECO:0000313" key="10">
    <source>
        <dbReference type="Proteomes" id="UP000249204"/>
    </source>
</evidence>
<keyword evidence="7" id="KW-0460">Magnesium</keyword>
<feature type="domain" description="MoaB/Mog" evidence="8">
    <location>
        <begin position="187"/>
        <end position="326"/>
    </location>
</feature>
<evidence type="ECO:0000256" key="6">
    <source>
        <dbReference type="ARBA" id="ARBA00047317"/>
    </source>
</evidence>
<dbReference type="SMART" id="SM00852">
    <property type="entry name" value="MoCF_biosynth"/>
    <property type="match status" value="1"/>
</dbReference>
<dbReference type="AlphaFoldDB" id="A0A2W6NJN8"/>
<dbReference type="NCBIfam" id="TIGR00177">
    <property type="entry name" value="molyb_syn"/>
    <property type="match status" value="1"/>
</dbReference>
<keyword evidence="7" id="KW-0501">Molybdenum cofactor biosynthesis</keyword>
<proteinExistence type="inferred from homology"/>
<reference evidence="9 10" key="1">
    <citation type="submission" date="2018-06" db="EMBL/GenBank/DDBJ databases">
        <title>Isolation of heavy metals resistant Paenibacillus silvae NC2 from Gold-Copper mine in ZiJin, China.</title>
        <authorList>
            <person name="Xu J."/>
            <person name="Mazhar H.S."/>
            <person name="Rensing C."/>
        </authorList>
    </citation>
    <scope>NUCLEOTIDE SEQUENCE [LARGE SCALE GENOMIC DNA]</scope>
    <source>
        <strain evidence="9 10">NC2</strain>
    </source>
</reference>
<name>A0A2W6NJN8_9BACL</name>
<comment type="caution">
    <text evidence="9">The sequence shown here is derived from an EMBL/GenBank/DDBJ whole genome shotgun (WGS) entry which is preliminary data.</text>
</comment>
<comment type="cofactor">
    <cofactor evidence="7">
        <name>Mg(2+)</name>
        <dbReference type="ChEBI" id="CHEBI:18420"/>
    </cofactor>
</comment>
<evidence type="ECO:0000256" key="3">
    <source>
        <dbReference type="ARBA" id="ARBA00013269"/>
    </source>
</evidence>
<comment type="pathway">
    <text evidence="7">Cofactor biosynthesis; molybdopterin biosynthesis.</text>
</comment>
<dbReference type="InterPro" id="IPR005110">
    <property type="entry name" value="MoeA_linker/N"/>
</dbReference>
<dbReference type="SUPFAM" id="SSF63867">
    <property type="entry name" value="MoeA C-terminal domain-like"/>
    <property type="match status" value="1"/>
</dbReference>
<comment type="catalytic activity">
    <reaction evidence="6">
        <text>adenylyl-molybdopterin + molybdate = Mo-molybdopterin + AMP + H(+)</text>
        <dbReference type="Rhea" id="RHEA:35047"/>
        <dbReference type="ChEBI" id="CHEBI:15378"/>
        <dbReference type="ChEBI" id="CHEBI:36264"/>
        <dbReference type="ChEBI" id="CHEBI:62727"/>
        <dbReference type="ChEBI" id="CHEBI:71302"/>
        <dbReference type="ChEBI" id="CHEBI:456215"/>
        <dbReference type="EC" id="2.10.1.1"/>
    </reaction>
</comment>
<dbReference type="Gene3D" id="3.40.980.10">
    <property type="entry name" value="MoaB/Mog-like domain"/>
    <property type="match status" value="1"/>
</dbReference>
<dbReference type="PANTHER" id="PTHR10192">
    <property type="entry name" value="MOLYBDOPTERIN BIOSYNTHESIS PROTEIN"/>
    <property type="match status" value="1"/>
</dbReference>
<evidence type="ECO:0000256" key="5">
    <source>
        <dbReference type="ARBA" id="ARBA00022505"/>
    </source>
</evidence>
<organism evidence="9 10">
    <name type="scientific">Paenibacillus silvae</name>
    <dbReference type="NCBI Taxonomy" id="1325358"/>
    <lineage>
        <taxon>Bacteria</taxon>
        <taxon>Bacillati</taxon>
        <taxon>Bacillota</taxon>
        <taxon>Bacilli</taxon>
        <taxon>Bacillales</taxon>
        <taxon>Paenibacillaceae</taxon>
        <taxon>Paenibacillus</taxon>
    </lineage>
</organism>
<dbReference type="EMBL" id="QKWW01000023">
    <property type="protein sequence ID" value="PZT56122.1"/>
    <property type="molecule type" value="Genomic_DNA"/>
</dbReference>
<dbReference type="GO" id="GO:0061599">
    <property type="term" value="F:molybdopterin molybdotransferase activity"/>
    <property type="evidence" value="ECO:0007669"/>
    <property type="project" value="UniProtKB-UniRule"/>
</dbReference>
<keyword evidence="7" id="KW-0808">Transferase</keyword>
<dbReference type="UniPathway" id="UPA00344"/>
<dbReference type="Pfam" id="PF03453">
    <property type="entry name" value="MoeA_N"/>
    <property type="match status" value="1"/>
</dbReference>
<dbReference type="SUPFAM" id="SSF63882">
    <property type="entry name" value="MoeA N-terminal region -like"/>
    <property type="match status" value="1"/>
</dbReference>
<evidence type="ECO:0000256" key="7">
    <source>
        <dbReference type="RuleBase" id="RU365090"/>
    </source>
</evidence>
<gene>
    <name evidence="9" type="ORF">DN757_08360</name>
</gene>
<dbReference type="Proteomes" id="UP000249204">
    <property type="component" value="Unassembled WGS sequence"/>
</dbReference>
<comment type="function">
    <text evidence="1 7">Catalyzes the insertion of molybdate into adenylated molybdopterin with the concomitant release of AMP.</text>
</comment>
<comment type="similarity">
    <text evidence="2 7">Belongs to the MoeA family.</text>
</comment>
<sequence>MPIVGQIFVGMSLYLTYDEALDRIAKLARSVRIETIPVASAHNRVLAVDAVATINTPPFPRSMMDGFAIRAEHAVPGTSLEIVGMIAAGDKAANTLQAGQAVRIMTGGRMPEMADSVARYEWCEEAEGFVTLLRSVTKGESVQQVGDDAAKGEVLVAAGTRLTGTHLAACKCFGIESVQVRCSPAVSIIVTGSELVEEVTTPLQTGQIYGVNDVFIRHAVELDGYRVIDVQYVGDSKESIRVAILEASYYSDYVLVTGGVSVGDLDYVPQVLHGLGAELAVRKIYIRPGSPFVAASLNDAVIFGLSGNPAACYIQFETLVRPVLLRSLGIDEIPFASSGRLAHDIELKPIKPERIFRARAWIESGAVQVDARSAQSPGVMSSLSSSNCLIRLDKPDYTQGSIIQLRWLSAPHTPT</sequence>
<dbReference type="CDD" id="cd00887">
    <property type="entry name" value="MoeA"/>
    <property type="match status" value="1"/>
</dbReference>
<dbReference type="InterPro" id="IPR036425">
    <property type="entry name" value="MoaB/Mog-like_dom_sf"/>
</dbReference>
<evidence type="ECO:0000259" key="8">
    <source>
        <dbReference type="SMART" id="SM00852"/>
    </source>
</evidence>
<evidence type="ECO:0000256" key="2">
    <source>
        <dbReference type="ARBA" id="ARBA00010763"/>
    </source>
</evidence>
<evidence type="ECO:0000256" key="4">
    <source>
        <dbReference type="ARBA" id="ARBA00021108"/>
    </source>
</evidence>
<dbReference type="InterPro" id="IPR038987">
    <property type="entry name" value="MoeA-like"/>
</dbReference>
<dbReference type="Gene3D" id="3.90.105.10">
    <property type="entry name" value="Molybdopterin biosynthesis moea protein, domain 2"/>
    <property type="match status" value="1"/>
</dbReference>
<evidence type="ECO:0000313" key="9">
    <source>
        <dbReference type="EMBL" id="PZT56122.1"/>
    </source>
</evidence>
<dbReference type="InterPro" id="IPR001453">
    <property type="entry name" value="MoaB/Mog_dom"/>
</dbReference>
<keyword evidence="5 7" id="KW-0500">Molybdenum</keyword>
<dbReference type="Gene3D" id="2.170.190.11">
    <property type="entry name" value="Molybdopterin biosynthesis moea protein, domain 3"/>
    <property type="match status" value="1"/>
</dbReference>
<dbReference type="InterPro" id="IPR036688">
    <property type="entry name" value="MoeA_C_domain_IV_sf"/>
</dbReference>
<keyword evidence="7" id="KW-0479">Metal-binding</keyword>
<dbReference type="GO" id="GO:0005829">
    <property type="term" value="C:cytosol"/>
    <property type="evidence" value="ECO:0007669"/>
    <property type="project" value="TreeGrafter"/>
</dbReference>
<dbReference type="SUPFAM" id="SSF53218">
    <property type="entry name" value="Molybdenum cofactor biosynthesis proteins"/>
    <property type="match status" value="1"/>
</dbReference>
<protein>
    <recommendedName>
        <fullName evidence="4 7">Molybdopterin molybdenumtransferase</fullName>
        <ecNumber evidence="3 7">2.10.1.1</ecNumber>
    </recommendedName>
</protein>
<dbReference type="GO" id="GO:0046872">
    <property type="term" value="F:metal ion binding"/>
    <property type="evidence" value="ECO:0007669"/>
    <property type="project" value="UniProtKB-UniRule"/>
</dbReference>
<evidence type="ECO:0000256" key="1">
    <source>
        <dbReference type="ARBA" id="ARBA00002901"/>
    </source>
</evidence>
<dbReference type="Pfam" id="PF00994">
    <property type="entry name" value="MoCF_biosynth"/>
    <property type="match status" value="1"/>
</dbReference>
<dbReference type="EC" id="2.10.1.1" evidence="3 7"/>